<keyword evidence="2" id="KW-0472">Membrane</keyword>
<sequence length="386" mass="41899">MTEYDVWNRQVKVTNDAGTSSYAYYPDGLRYSKTVNGALLRQVWDGTNLAYEYTLGEEDAVVPVRRYARGINAIYVESGDAKNYYLYNAHGDVVQLTDATGIVTQEYEYDAFGNEQNPSANDTNPMRYCGEYFDAETGTIYLRARYYDPRIGRFTSADTVLQVMRKLGSGIEVPDPLSLNRYTYCHNNPVMYMDSTGNFVISTTVLLVAAGAAIVGTIGGFVGNYIADQKGATGWEKAGYIAGGAVIGAVAGGVAGYVAAPAVASATGVAAISVTSAGVATISANGIVATNQLINTVPGVQQGLYTSLEQGVNFSRRALEHMQEPGRFVPVQSLIDTIKIGASMPDPQGSQALMYYAELSINSKLYNLEVLYDKFSNTIWHFKYYV</sequence>
<dbReference type="PANTHER" id="PTHR32305:SF17">
    <property type="entry name" value="TRNA NUCLEASE WAPA"/>
    <property type="match status" value="1"/>
</dbReference>
<gene>
    <name evidence="4" type="ORF">H8711_03285</name>
</gene>
<dbReference type="RefSeq" id="WP_249282117.1">
    <property type="nucleotide sequence ID" value="NZ_JACRST010000003.1"/>
</dbReference>
<comment type="caution">
    <text evidence="4">The sequence shown here is derived from an EMBL/GenBank/DDBJ whole genome shotgun (WGS) entry which is preliminary data.</text>
</comment>
<keyword evidence="2" id="KW-1133">Transmembrane helix</keyword>
<organism evidence="4 5">
    <name type="scientific">Ligaoa zhengdingensis</name>
    <dbReference type="NCBI Taxonomy" id="2763658"/>
    <lineage>
        <taxon>Bacteria</taxon>
        <taxon>Bacillati</taxon>
        <taxon>Bacillota</taxon>
        <taxon>Clostridia</taxon>
        <taxon>Eubacteriales</taxon>
        <taxon>Oscillospiraceae</taxon>
        <taxon>Ligaoa</taxon>
    </lineage>
</organism>
<dbReference type="Pfam" id="PF25023">
    <property type="entry name" value="TEN_YD-shell"/>
    <property type="match status" value="1"/>
</dbReference>
<dbReference type="EMBL" id="JACRST010000003">
    <property type="protein sequence ID" value="MBC8545963.1"/>
    <property type="molecule type" value="Genomic_DNA"/>
</dbReference>
<dbReference type="PANTHER" id="PTHR32305">
    <property type="match status" value="1"/>
</dbReference>
<keyword evidence="5" id="KW-1185">Reference proteome</keyword>
<dbReference type="InterPro" id="IPR022385">
    <property type="entry name" value="Rhs_assc_core"/>
</dbReference>
<proteinExistence type="predicted"/>
<dbReference type="NCBIfam" id="TIGR03696">
    <property type="entry name" value="Rhs_assc_core"/>
    <property type="match status" value="1"/>
</dbReference>
<dbReference type="InterPro" id="IPR050708">
    <property type="entry name" value="T6SS_VgrG/RHS"/>
</dbReference>
<evidence type="ECO:0000313" key="5">
    <source>
        <dbReference type="Proteomes" id="UP000653127"/>
    </source>
</evidence>
<evidence type="ECO:0000259" key="3">
    <source>
        <dbReference type="Pfam" id="PF25023"/>
    </source>
</evidence>
<dbReference type="InterPro" id="IPR056823">
    <property type="entry name" value="TEN-like_YD-shell"/>
</dbReference>
<dbReference type="Proteomes" id="UP000653127">
    <property type="component" value="Unassembled WGS sequence"/>
</dbReference>
<dbReference type="AlphaFoldDB" id="A0A926DV85"/>
<accession>A0A926DV85</accession>
<reference evidence="4" key="1">
    <citation type="submission" date="2020-08" db="EMBL/GenBank/DDBJ databases">
        <title>Genome public.</title>
        <authorList>
            <person name="Liu C."/>
            <person name="Sun Q."/>
        </authorList>
    </citation>
    <scope>NUCLEOTIDE SEQUENCE</scope>
    <source>
        <strain evidence="4">NSJ-31</strain>
    </source>
</reference>
<feature type="transmembrane region" description="Helical" evidence="2">
    <location>
        <begin position="266"/>
        <end position="288"/>
    </location>
</feature>
<name>A0A926DV85_9FIRM</name>
<keyword evidence="2" id="KW-0812">Transmembrane</keyword>
<dbReference type="Gene3D" id="2.180.10.10">
    <property type="entry name" value="RHS repeat-associated core"/>
    <property type="match status" value="1"/>
</dbReference>
<feature type="transmembrane region" description="Helical" evidence="2">
    <location>
        <begin position="238"/>
        <end position="260"/>
    </location>
</feature>
<evidence type="ECO:0000256" key="2">
    <source>
        <dbReference type="SAM" id="Phobius"/>
    </source>
</evidence>
<evidence type="ECO:0000313" key="4">
    <source>
        <dbReference type="EMBL" id="MBC8545963.1"/>
    </source>
</evidence>
<evidence type="ECO:0000256" key="1">
    <source>
        <dbReference type="ARBA" id="ARBA00022737"/>
    </source>
</evidence>
<feature type="transmembrane region" description="Helical" evidence="2">
    <location>
        <begin position="199"/>
        <end position="226"/>
    </location>
</feature>
<protein>
    <recommendedName>
        <fullName evidence="3">Teneurin-like YD-shell domain-containing protein</fullName>
    </recommendedName>
</protein>
<feature type="domain" description="Teneurin-like YD-shell" evidence="3">
    <location>
        <begin position="80"/>
        <end position="190"/>
    </location>
</feature>
<keyword evidence="1" id="KW-0677">Repeat</keyword>